<evidence type="ECO:0000256" key="5">
    <source>
        <dbReference type="ARBA" id="ARBA00023125"/>
    </source>
</evidence>
<dbReference type="HAMAP" id="MF_01894">
    <property type="entry name" value="Smc_prok"/>
    <property type="match status" value="1"/>
</dbReference>
<comment type="subcellular location">
    <subcellularLocation>
        <location evidence="6">Cytoplasm</location>
    </subcellularLocation>
</comment>
<dbReference type="GO" id="GO:0005694">
    <property type="term" value="C:chromosome"/>
    <property type="evidence" value="ECO:0007669"/>
    <property type="project" value="InterPro"/>
</dbReference>
<evidence type="ECO:0000256" key="1">
    <source>
        <dbReference type="ARBA" id="ARBA00022490"/>
    </source>
</evidence>
<dbReference type="CDD" id="cd03278">
    <property type="entry name" value="ABC_SMC_barmotin"/>
    <property type="match status" value="2"/>
</dbReference>
<comment type="caution">
    <text evidence="8">The sequence shown here is derived from an EMBL/GenBank/DDBJ whole genome shotgun (WGS) entry which is preliminary data.</text>
</comment>
<dbReference type="SUPFAM" id="SSF52540">
    <property type="entry name" value="P-loop containing nucleoside triphosphate hydrolases"/>
    <property type="match status" value="1"/>
</dbReference>
<keyword evidence="2 6" id="KW-0547">Nucleotide-binding</keyword>
<proteinExistence type="inferred from homology"/>
<dbReference type="Gene3D" id="3.40.50.300">
    <property type="entry name" value="P-loop containing nucleotide triphosphate hydrolases"/>
    <property type="match status" value="2"/>
</dbReference>
<dbReference type="GO" id="GO:0005524">
    <property type="term" value="F:ATP binding"/>
    <property type="evidence" value="ECO:0007669"/>
    <property type="project" value="UniProtKB-UniRule"/>
</dbReference>
<reference evidence="8" key="1">
    <citation type="submission" date="2022-01" db="EMBL/GenBank/DDBJ databases">
        <title>Whole genome-based taxonomy of the Shewanellaceae.</title>
        <authorList>
            <person name="Martin-Rodriguez A.J."/>
        </authorList>
    </citation>
    <scope>NUCLEOTIDE SEQUENCE</scope>
    <source>
        <strain evidence="8">DSM 16422</strain>
    </source>
</reference>
<name>A0A9X1ZNZ5_9GAMM</name>
<dbReference type="EMBL" id="JAKIKP010000008">
    <property type="protein sequence ID" value="MCL1143415.1"/>
    <property type="molecule type" value="Genomic_DNA"/>
</dbReference>
<protein>
    <recommendedName>
        <fullName evidence="6">Chromosome partition protein Smc</fullName>
    </recommendedName>
</protein>
<keyword evidence="4 6" id="KW-0175">Coiled coil</keyword>
<dbReference type="GO" id="GO:0030261">
    <property type="term" value="P:chromosome condensation"/>
    <property type="evidence" value="ECO:0007669"/>
    <property type="project" value="InterPro"/>
</dbReference>
<feature type="domain" description="RecF/RecN/SMC N-terminal" evidence="7">
    <location>
        <begin position="3"/>
        <end position="1123"/>
    </location>
</feature>
<dbReference type="InterPro" id="IPR003395">
    <property type="entry name" value="RecF/RecN/SMC_N"/>
</dbReference>
<dbReference type="Pfam" id="PF02463">
    <property type="entry name" value="SMC_N"/>
    <property type="match status" value="1"/>
</dbReference>
<evidence type="ECO:0000256" key="2">
    <source>
        <dbReference type="ARBA" id="ARBA00022741"/>
    </source>
</evidence>
<dbReference type="GO" id="GO:0006260">
    <property type="term" value="P:DNA replication"/>
    <property type="evidence" value="ECO:0007669"/>
    <property type="project" value="UniProtKB-UniRule"/>
</dbReference>
<evidence type="ECO:0000313" key="8">
    <source>
        <dbReference type="EMBL" id="MCL1143415.1"/>
    </source>
</evidence>
<evidence type="ECO:0000313" key="9">
    <source>
        <dbReference type="Proteomes" id="UP001139333"/>
    </source>
</evidence>
<dbReference type="InterPro" id="IPR036277">
    <property type="entry name" value="SMC_hinge_sf"/>
</dbReference>
<dbReference type="InterPro" id="IPR024704">
    <property type="entry name" value="SMC"/>
</dbReference>
<feature type="binding site" evidence="6">
    <location>
        <begin position="32"/>
        <end position="39"/>
    </location>
    <ligand>
        <name>ATP</name>
        <dbReference type="ChEBI" id="CHEBI:30616"/>
    </ligand>
</feature>
<keyword evidence="5 6" id="KW-0238">DNA-binding</keyword>
<evidence type="ECO:0000256" key="3">
    <source>
        <dbReference type="ARBA" id="ARBA00022840"/>
    </source>
</evidence>
<comment type="similarity">
    <text evidence="6">Belongs to the SMC family.</text>
</comment>
<keyword evidence="9" id="KW-1185">Reference proteome</keyword>
<dbReference type="InterPro" id="IPR027417">
    <property type="entry name" value="P-loop_NTPase"/>
</dbReference>
<dbReference type="InterPro" id="IPR011890">
    <property type="entry name" value="SMC_prok"/>
</dbReference>
<feature type="coiled-coil region" evidence="6">
    <location>
        <begin position="424"/>
        <end position="493"/>
    </location>
</feature>
<dbReference type="GO" id="GO:0005737">
    <property type="term" value="C:cytoplasm"/>
    <property type="evidence" value="ECO:0007669"/>
    <property type="project" value="UniProtKB-SubCell"/>
</dbReference>
<comment type="domain">
    <text evidence="6">Contains large globular domains required for ATP hydrolysis at each terminus and a third globular domain forming a flexible hinge near the middle of the molecule. These domains are separated by coiled-coil structures.</text>
</comment>
<keyword evidence="1 6" id="KW-0963">Cytoplasm</keyword>
<dbReference type="PIRSF" id="PIRSF005719">
    <property type="entry name" value="SMC"/>
    <property type="match status" value="1"/>
</dbReference>
<dbReference type="GO" id="GO:0007062">
    <property type="term" value="P:sister chromatid cohesion"/>
    <property type="evidence" value="ECO:0007669"/>
    <property type="project" value="InterPro"/>
</dbReference>
<feature type="coiled-coil region" evidence="6">
    <location>
        <begin position="170"/>
        <end position="218"/>
    </location>
</feature>
<dbReference type="SUPFAM" id="SSF75553">
    <property type="entry name" value="Smc hinge domain"/>
    <property type="match status" value="1"/>
</dbReference>
<dbReference type="GO" id="GO:0007059">
    <property type="term" value="P:chromosome segregation"/>
    <property type="evidence" value="ECO:0007669"/>
    <property type="project" value="UniProtKB-UniRule"/>
</dbReference>
<comment type="subunit">
    <text evidence="6">Homodimer.</text>
</comment>
<dbReference type="PANTHER" id="PTHR43977">
    <property type="entry name" value="STRUCTURAL MAINTENANCE OF CHROMOSOMES PROTEIN 3"/>
    <property type="match status" value="1"/>
</dbReference>
<sequence length="1140" mass="129406">MQLKQIKLAGFKSFVDPTKIPFDQPLTAIIGPNGCGKSNVIDAVRWVLGESSAKHLRGDSMTDVIFNGSAARKPISVASVELTFDNSQGRLTGQYASYQEISVKRQVNRDSESSYFLNSQKCRRKDITDLFMGTGLGPRSYAIIEQGTISRLIESKPQDLRVFIEEAAGISRYKERRRETENRIKHTRENLERLNDIRQELAVQIDRLAQQAQEAKQYRQLKSQERALHSQLLVGRYKELLVQHDLVQSQLSQLFQQEEQLTAQQQTSETLIIELQQQSHLLVDEEQKWVEQYYQAGNQVTKLEQQLKHQQQQDSRRQQNLEQLKQAIEQASARYEQVSNELTQLLTQQSELQQQSEAIAINLEMVTEQVDEVEQLTDALVQQKNQQNSTYNDAKTQLAVYQSRLQHQQDLLEKHQHSIPVLQHKLEQISLQDLTNELNKLELSLITLADNVSQQQQLKAQHQAEIKQKQQHLEQAQAQYQKITHELSTSSARLALIDEWLVAQQGDDALPKVWQVIEVVPGYEKAIDVVLQNISHLNVFDYQANDANQINKGFERNQAFQNEALNSPVNLAPWFENVSFVDDLPQAKTLLATMPNSMLVATKDGYLVGQGFTLSISHQQSAISLHAEKGQLMLRVEELTLQASECLQHKTDALTELADMNQQLNVCQQQLQQWLLQQTSAQAKIESVTLQHQQQLASSAQLSQELQQAELQLQQDKVNTEALSMQVEDIDVKAKVAQQHYQKTTISLEQSQSKLRELKANKQQLEKQLNQLNQGLQHINTQIAVSQQQAEQQREKVADLNERYQNEQLQSQSNGDLPQVELEKLNGQLAEHLDLQQSIQLKLTANRQQQAELQQRIDSSVSMQKQQLVTMQGLTNKISTLKLRREGLNGQSETQKQLIDEADIQLDTVLASLDEKFDVKKCSRELDNIRQQIVELGAINLAAIEEYDAQRERKDYLDSQDSDLNQGLSTLEDAIRKIDKETRTRFKNTFDAVNKDLMALFPKVFGGGKAYLALTDDNLLETGVSIMAQPPGKKNSTIHLLSGGEKALTALSLVFAIFRLNPAPFCMLDEVDAPLDDANVERFCRLLQEMSQSVQFVYISHNKITMEMADQLIGVTMHEPGVSRIVAVDIEAAVALADAV</sequence>
<dbReference type="AlphaFoldDB" id="A0A9X1ZNZ5"/>
<keyword evidence="3 6" id="KW-0067">ATP-binding</keyword>
<comment type="function">
    <text evidence="6">Required for chromosome condensation and partitioning.</text>
</comment>
<feature type="coiled-coil region" evidence="6">
    <location>
        <begin position="293"/>
        <end position="386"/>
    </location>
</feature>
<dbReference type="GO" id="GO:0016887">
    <property type="term" value="F:ATP hydrolysis activity"/>
    <property type="evidence" value="ECO:0007669"/>
    <property type="project" value="InterPro"/>
</dbReference>
<dbReference type="RefSeq" id="WP_248996088.1">
    <property type="nucleotide sequence ID" value="NZ_JAKIKP010000008.1"/>
</dbReference>
<evidence type="ECO:0000256" key="6">
    <source>
        <dbReference type="HAMAP-Rule" id="MF_01894"/>
    </source>
</evidence>
<evidence type="ECO:0000259" key="7">
    <source>
        <dbReference type="Pfam" id="PF02463"/>
    </source>
</evidence>
<gene>
    <name evidence="6 8" type="primary">smc</name>
    <name evidence="8" type="ORF">L2672_11980</name>
</gene>
<feature type="coiled-coil region" evidence="6">
    <location>
        <begin position="650"/>
        <end position="810"/>
    </location>
</feature>
<dbReference type="Proteomes" id="UP001139333">
    <property type="component" value="Unassembled WGS sequence"/>
</dbReference>
<dbReference type="GO" id="GO:0003677">
    <property type="term" value="F:DNA binding"/>
    <property type="evidence" value="ECO:0007669"/>
    <property type="project" value="UniProtKB-UniRule"/>
</dbReference>
<dbReference type="NCBIfam" id="TIGR02168">
    <property type="entry name" value="SMC_prok_B"/>
    <property type="match status" value="1"/>
</dbReference>
<organism evidence="8 9">
    <name type="scientific">Shewanella gaetbuli</name>
    <dbReference type="NCBI Taxonomy" id="220752"/>
    <lineage>
        <taxon>Bacteria</taxon>
        <taxon>Pseudomonadati</taxon>
        <taxon>Pseudomonadota</taxon>
        <taxon>Gammaproteobacteria</taxon>
        <taxon>Alteromonadales</taxon>
        <taxon>Shewanellaceae</taxon>
        <taxon>Shewanella</taxon>
    </lineage>
</organism>
<evidence type="ECO:0000256" key="4">
    <source>
        <dbReference type="ARBA" id="ARBA00023054"/>
    </source>
</evidence>
<accession>A0A9X1ZNZ5</accession>